<gene>
    <name evidence="2" type="ORF">ACFQV2_03145</name>
</gene>
<feature type="transmembrane region" description="Helical" evidence="1">
    <location>
        <begin position="247"/>
        <end position="267"/>
    </location>
</feature>
<sequence>MSDLELTGADLPAVSPSTPFAQPCGAGPPVFLDGKRYETSVAGTYGDVVEHRPLPVELCWPDLELAAGDHELKTTPSSSFVVQDLWLLRAPVPTPRSRDVRVLSWDATSRSLSVDGGPVSVLSIPENANPGWVATVDGRVLERTRVDGWQQAWRLPAGGPVEVRLDFVPDRQYRFGLLVGGLAVLAALLTIALPVRRRAALDTAPGGSRATQIALAALVAVLGGMPAVIALLTCLLARALWRPAPRWIALVGGATAAGAAFIGRLAGQGQDWAYAWPAQGALLLAVAAVVAACLDWPVRDDPAEEPA</sequence>
<evidence type="ECO:0000313" key="2">
    <source>
        <dbReference type="EMBL" id="MFC7612787.1"/>
    </source>
</evidence>
<feature type="transmembrane region" description="Helical" evidence="1">
    <location>
        <begin position="213"/>
        <end position="235"/>
    </location>
</feature>
<reference evidence="3" key="1">
    <citation type="journal article" date="2019" name="Int. J. Syst. Evol. Microbiol.">
        <title>The Global Catalogue of Microorganisms (GCM) 10K type strain sequencing project: providing services to taxonomists for standard genome sequencing and annotation.</title>
        <authorList>
            <consortium name="The Broad Institute Genomics Platform"/>
            <consortium name="The Broad Institute Genome Sequencing Center for Infectious Disease"/>
            <person name="Wu L."/>
            <person name="Ma J."/>
        </authorList>
    </citation>
    <scope>NUCLEOTIDE SEQUENCE [LARGE SCALE GENOMIC DNA]</scope>
    <source>
        <strain evidence="3">JCM 17695</strain>
    </source>
</reference>
<organism evidence="2 3">
    <name type="scientific">Actinokineospora soli</name>
    <dbReference type="NCBI Taxonomy" id="1048753"/>
    <lineage>
        <taxon>Bacteria</taxon>
        <taxon>Bacillati</taxon>
        <taxon>Actinomycetota</taxon>
        <taxon>Actinomycetes</taxon>
        <taxon>Pseudonocardiales</taxon>
        <taxon>Pseudonocardiaceae</taxon>
        <taxon>Actinokineospora</taxon>
    </lineage>
</organism>
<feature type="transmembrane region" description="Helical" evidence="1">
    <location>
        <begin position="273"/>
        <end position="294"/>
    </location>
</feature>
<dbReference type="Proteomes" id="UP001596512">
    <property type="component" value="Unassembled WGS sequence"/>
</dbReference>
<keyword evidence="1" id="KW-0472">Membrane</keyword>
<keyword evidence="3" id="KW-1185">Reference proteome</keyword>
<evidence type="ECO:0000313" key="3">
    <source>
        <dbReference type="Proteomes" id="UP001596512"/>
    </source>
</evidence>
<feature type="transmembrane region" description="Helical" evidence="1">
    <location>
        <begin position="175"/>
        <end position="193"/>
    </location>
</feature>
<accession>A0ABW2TG98</accession>
<comment type="caution">
    <text evidence="2">The sequence shown here is derived from an EMBL/GenBank/DDBJ whole genome shotgun (WGS) entry which is preliminary data.</text>
</comment>
<name>A0ABW2TG98_9PSEU</name>
<dbReference type="EMBL" id="JBHTEY010000004">
    <property type="protein sequence ID" value="MFC7612787.1"/>
    <property type="molecule type" value="Genomic_DNA"/>
</dbReference>
<keyword evidence="1" id="KW-0812">Transmembrane</keyword>
<evidence type="ECO:0000256" key="1">
    <source>
        <dbReference type="SAM" id="Phobius"/>
    </source>
</evidence>
<proteinExistence type="predicted"/>
<keyword evidence="1" id="KW-1133">Transmembrane helix</keyword>
<protein>
    <submittedName>
        <fullName evidence="2">Uncharacterized protein</fullName>
    </submittedName>
</protein>